<dbReference type="RefSeq" id="WP_307255362.1">
    <property type="nucleotide sequence ID" value="NZ_JAUSTO010000019.1"/>
</dbReference>
<dbReference type="EMBL" id="JAUSTO010000019">
    <property type="protein sequence ID" value="MDQ0153409.1"/>
    <property type="molecule type" value="Genomic_DNA"/>
</dbReference>
<evidence type="ECO:0000313" key="1">
    <source>
        <dbReference type="EMBL" id="MDQ0153409.1"/>
    </source>
</evidence>
<gene>
    <name evidence="1" type="ORF">J2S20_002129</name>
</gene>
<protein>
    <submittedName>
        <fullName evidence="1">Uncharacterized protein</fullName>
    </submittedName>
</protein>
<dbReference type="AlphaFoldDB" id="A0AAE3VBV0"/>
<keyword evidence="2" id="KW-1185">Reference proteome</keyword>
<organism evidence="1 2">
    <name type="scientific">Moryella indoligenes</name>
    <dbReference type="NCBI Taxonomy" id="371674"/>
    <lineage>
        <taxon>Bacteria</taxon>
        <taxon>Bacillati</taxon>
        <taxon>Bacillota</taxon>
        <taxon>Clostridia</taxon>
        <taxon>Lachnospirales</taxon>
        <taxon>Lachnospiraceae</taxon>
        <taxon>Moryella</taxon>
    </lineage>
</organism>
<proteinExistence type="predicted"/>
<comment type="caution">
    <text evidence="1">The sequence shown here is derived from an EMBL/GenBank/DDBJ whole genome shotgun (WGS) entry which is preliminary data.</text>
</comment>
<dbReference type="Proteomes" id="UP001241537">
    <property type="component" value="Unassembled WGS sequence"/>
</dbReference>
<name>A0AAE3VBV0_9FIRM</name>
<sequence>MKDYTKMVMAEGTGRTARLCQKALCETLEELFAGKKFRGQTGPKPLKVFEQDLPIPTEDDPDADTDAAAAPYVLVQVNGGSIPNDDSPQTIEFSIVICTYDLGREREGWEEVSNIKEDIIQRFCQMPYFGGAFTVLKPIAWAIQKETSPPYYFGALTFNCTAPAMTQDMALADLL</sequence>
<accession>A0AAE3VBV0</accession>
<evidence type="ECO:0000313" key="2">
    <source>
        <dbReference type="Proteomes" id="UP001241537"/>
    </source>
</evidence>
<reference evidence="1" key="1">
    <citation type="submission" date="2023-07" db="EMBL/GenBank/DDBJ databases">
        <title>Genomic Encyclopedia of Type Strains, Phase IV (KMG-IV): sequencing the most valuable type-strain genomes for metagenomic binning, comparative biology and taxonomic classification.</title>
        <authorList>
            <person name="Goeker M."/>
        </authorList>
    </citation>
    <scope>NUCLEOTIDE SEQUENCE</scope>
    <source>
        <strain evidence="1">DSM 19659</strain>
    </source>
</reference>